<dbReference type="PANTHER" id="PTHR10704">
    <property type="entry name" value="CARBOHYDRATE SULFOTRANSFERASE"/>
    <property type="match status" value="1"/>
</dbReference>
<evidence type="ECO:0000256" key="1">
    <source>
        <dbReference type="RuleBase" id="RU361155"/>
    </source>
</evidence>
<dbReference type="GO" id="GO:0001517">
    <property type="term" value="F:N-acetylglucosamine 6-O-sulfotransferase activity"/>
    <property type="evidence" value="ECO:0000318"/>
    <property type="project" value="GO_Central"/>
</dbReference>
<dbReference type="Pfam" id="PF00685">
    <property type="entry name" value="Sulfotransfer_1"/>
    <property type="match status" value="1"/>
</dbReference>
<dbReference type="GeneID" id="118403711"/>
<feature type="transmembrane region" description="Helical" evidence="2">
    <location>
        <begin position="6"/>
        <end position="25"/>
    </location>
</feature>
<dbReference type="GO" id="GO:0006044">
    <property type="term" value="P:N-acetylglucosamine metabolic process"/>
    <property type="evidence" value="ECO:0000318"/>
    <property type="project" value="GO_Central"/>
</dbReference>
<dbReference type="RefSeq" id="XP_035658376.1">
    <property type="nucleotide sequence ID" value="XM_035802483.1"/>
</dbReference>
<keyword evidence="2" id="KW-0472">Membrane</keyword>
<keyword evidence="4" id="KW-1185">Reference proteome</keyword>
<dbReference type="OMA" id="QACQARS"/>
<dbReference type="EC" id="2.8.2.-" evidence="1"/>
<keyword evidence="2" id="KW-0812">Transmembrane</keyword>
<dbReference type="InterPro" id="IPR051135">
    <property type="entry name" value="Gal/GlcNAc/GalNAc_ST"/>
</dbReference>
<sequence length="490" mass="55923">MSVRGAVGLVMLVLTLFCLFMMLFLGHLDLSRPRIALLNDVLAGIQPSQRGTQRTFPVQQTVSQETVLPDTRTVSTRRTVYPNETMADMESVARSIEYEEEPINKEDRLLAIKQRWEYYAGNDYGEEGGQFGNQSGLSGDPARRLTVVVFAQMRTGSSFTGQLLNQNPSFWYMFEPLWHLNHAQNFVYKPIPVVNGRATVRLTNVAYSRPPESTYSKVLGGILRCDFGQLMKFIGRKELFGARGSKALLRFCDEVLHYPPIRCPWVLKPQTLPKVVNYCKRTPNMAVKTIRIQDMTSLEYLLGDPTLDLKIVHLVRDPRAAITSRLSLKGPRHRPKLPFPPQILNERDINKLCDWIKKNTVTTDVPSPWRGRYTLVRYEDLAEHPELMTKKLYDFLGVPLDDAVLSWVRENTKGDGKPHDQFSTKHHDANATAKIWRYRLSFPAVAKVQEMCRDAMKIVGYKEVDSSEALRDLETSLVDKIPDNVIAIRP</sequence>
<dbReference type="Gene3D" id="3.40.50.300">
    <property type="entry name" value="P-loop containing nucleotide triphosphate hydrolases"/>
    <property type="match status" value="1"/>
</dbReference>
<feature type="domain" description="Sulfotransferase" evidence="3">
    <location>
        <begin position="147"/>
        <end position="458"/>
    </location>
</feature>
<accession>A0A9J7HEW6</accession>
<evidence type="ECO:0000313" key="4">
    <source>
        <dbReference type="Proteomes" id="UP000001554"/>
    </source>
</evidence>
<dbReference type="OrthoDB" id="6138663at2759"/>
<keyword evidence="2" id="KW-1133">Transmembrane helix</keyword>
<evidence type="ECO:0000313" key="5">
    <source>
        <dbReference type="RefSeq" id="XP_035658376.1"/>
    </source>
</evidence>
<evidence type="ECO:0000256" key="2">
    <source>
        <dbReference type="SAM" id="Phobius"/>
    </source>
</evidence>
<protein>
    <recommendedName>
        <fullName evidence="1">Sulfotransferase</fullName>
        <ecNumber evidence="1">2.8.2.-</ecNumber>
    </recommendedName>
</protein>
<dbReference type="PANTHER" id="PTHR10704:SF44">
    <property type="entry name" value="LD35051P-RELATED"/>
    <property type="match status" value="1"/>
</dbReference>
<dbReference type="InterPro" id="IPR027417">
    <property type="entry name" value="P-loop_NTPase"/>
</dbReference>
<evidence type="ECO:0000259" key="3">
    <source>
        <dbReference type="Pfam" id="PF00685"/>
    </source>
</evidence>
<dbReference type="AlphaFoldDB" id="A0A9J7HEW6"/>
<dbReference type="GO" id="GO:0006790">
    <property type="term" value="P:sulfur compound metabolic process"/>
    <property type="evidence" value="ECO:0000318"/>
    <property type="project" value="GO_Central"/>
</dbReference>
<dbReference type="Proteomes" id="UP000001554">
    <property type="component" value="Chromosome 16"/>
</dbReference>
<comment type="similarity">
    <text evidence="1">Belongs to the sulfotransferase 1 family.</text>
</comment>
<proteinExistence type="inferred from homology"/>
<dbReference type="InterPro" id="IPR000863">
    <property type="entry name" value="Sulfotransferase_dom"/>
</dbReference>
<gene>
    <name evidence="5" type="primary">LOC118403711</name>
</gene>
<reference evidence="5" key="2">
    <citation type="submission" date="2025-08" db="UniProtKB">
        <authorList>
            <consortium name="RefSeq"/>
        </authorList>
    </citation>
    <scope>IDENTIFICATION</scope>
    <source>
        <strain evidence="5">S238N-H82</strain>
        <tissue evidence="5">Testes</tissue>
    </source>
</reference>
<reference evidence="4" key="1">
    <citation type="journal article" date="2020" name="Nat. Ecol. Evol.">
        <title>Deeply conserved synteny resolves early events in vertebrate evolution.</title>
        <authorList>
            <person name="Simakov O."/>
            <person name="Marletaz F."/>
            <person name="Yue J.X."/>
            <person name="O'Connell B."/>
            <person name="Jenkins J."/>
            <person name="Brandt A."/>
            <person name="Calef R."/>
            <person name="Tung C.H."/>
            <person name="Huang T.K."/>
            <person name="Schmutz J."/>
            <person name="Satoh N."/>
            <person name="Yu J.K."/>
            <person name="Putnam N.H."/>
            <person name="Green R.E."/>
            <person name="Rokhsar D.S."/>
        </authorList>
    </citation>
    <scope>NUCLEOTIDE SEQUENCE [LARGE SCALE GENOMIC DNA]</scope>
    <source>
        <strain evidence="4">S238N-H82</strain>
    </source>
</reference>
<dbReference type="SUPFAM" id="SSF52540">
    <property type="entry name" value="P-loop containing nucleoside triphosphate hydrolases"/>
    <property type="match status" value="1"/>
</dbReference>
<name>A0A9J7HEW6_BRAFL</name>
<dbReference type="KEGG" id="bfo:118403711"/>
<organism evidence="4 5">
    <name type="scientific">Branchiostoma floridae</name>
    <name type="common">Florida lancelet</name>
    <name type="synonym">Amphioxus</name>
    <dbReference type="NCBI Taxonomy" id="7739"/>
    <lineage>
        <taxon>Eukaryota</taxon>
        <taxon>Metazoa</taxon>
        <taxon>Chordata</taxon>
        <taxon>Cephalochordata</taxon>
        <taxon>Leptocardii</taxon>
        <taxon>Amphioxiformes</taxon>
        <taxon>Branchiostomatidae</taxon>
        <taxon>Branchiostoma</taxon>
    </lineage>
</organism>
<keyword evidence="1" id="KW-0808">Transferase</keyword>